<feature type="compositionally biased region" description="Basic and acidic residues" evidence="1">
    <location>
        <begin position="210"/>
        <end position="219"/>
    </location>
</feature>
<evidence type="ECO:0000313" key="2">
    <source>
        <dbReference type="EMBL" id="KAG2172092.1"/>
    </source>
</evidence>
<comment type="caution">
    <text evidence="2">The sequence shown here is derived from an EMBL/GenBank/DDBJ whole genome shotgun (WGS) entry which is preliminary data.</text>
</comment>
<gene>
    <name evidence="2" type="ORF">INT43_001569</name>
</gene>
<keyword evidence="3" id="KW-1185">Reference proteome</keyword>
<dbReference type="OrthoDB" id="8026949at2759"/>
<feature type="compositionally biased region" description="Polar residues" evidence="1">
    <location>
        <begin position="141"/>
        <end position="157"/>
    </location>
</feature>
<organism evidence="2 3">
    <name type="scientific">Mortierella isabellina</name>
    <name type="common">Filamentous fungus</name>
    <name type="synonym">Umbelopsis isabellina</name>
    <dbReference type="NCBI Taxonomy" id="91625"/>
    <lineage>
        <taxon>Eukaryota</taxon>
        <taxon>Fungi</taxon>
        <taxon>Fungi incertae sedis</taxon>
        <taxon>Mucoromycota</taxon>
        <taxon>Mucoromycotina</taxon>
        <taxon>Umbelopsidomycetes</taxon>
        <taxon>Umbelopsidales</taxon>
        <taxon>Umbelopsidaceae</taxon>
        <taxon>Umbelopsis</taxon>
    </lineage>
</organism>
<feature type="compositionally biased region" description="Low complexity" evidence="1">
    <location>
        <begin position="78"/>
        <end position="87"/>
    </location>
</feature>
<feature type="compositionally biased region" description="Polar residues" evidence="1">
    <location>
        <begin position="278"/>
        <end position="287"/>
    </location>
</feature>
<feature type="compositionally biased region" description="Basic and acidic residues" evidence="1">
    <location>
        <begin position="266"/>
        <end position="275"/>
    </location>
</feature>
<feature type="compositionally biased region" description="Basic and acidic residues" evidence="1">
    <location>
        <begin position="91"/>
        <end position="106"/>
    </location>
</feature>
<evidence type="ECO:0000256" key="1">
    <source>
        <dbReference type="SAM" id="MobiDB-lite"/>
    </source>
</evidence>
<feature type="compositionally biased region" description="Polar residues" evidence="1">
    <location>
        <begin position="249"/>
        <end position="265"/>
    </location>
</feature>
<reference evidence="2" key="1">
    <citation type="submission" date="2020-12" db="EMBL/GenBank/DDBJ databases">
        <title>Metabolic potential, ecology and presence of endohyphal bacteria is reflected in genomic diversity of Mucoromycotina.</title>
        <authorList>
            <person name="Muszewska A."/>
            <person name="Okrasinska A."/>
            <person name="Steczkiewicz K."/>
            <person name="Drgas O."/>
            <person name="Orlowska M."/>
            <person name="Perlinska-Lenart U."/>
            <person name="Aleksandrzak-Piekarczyk T."/>
            <person name="Szatraj K."/>
            <person name="Zielenkiewicz U."/>
            <person name="Pilsyk S."/>
            <person name="Malc E."/>
            <person name="Mieczkowski P."/>
            <person name="Kruszewska J.S."/>
            <person name="Biernat P."/>
            <person name="Pawlowska J."/>
        </authorList>
    </citation>
    <scope>NUCLEOTIDE SEQUENCE</scope>
    <source>
        <strain evidence="2">WA0000067209</strain>
    </source>
</reference>
<dbReference type="Proteomes" id="UP000654370">
    <property type="component" value="Unassembled WGS sequence"/>
</dbReference>
<sequence>MDPSARRYQLSAHHNPSLYEIIDSPRELNDWNPYDVPWDTKRRLRVSCTSTKDSLTKYTSSDIDHQCNINEDEWYCDSGSSSSSTSSNDRITPRRSGDSLTEERSRPPGAAWRARISQGGEDTVQKKNKKPSSGKKVSLPKDSTLTRNKHQIQNLSTKDGEEKTVKTDEIALFMRCKKRPSDIEVLPIPPSPGGWDDVIPDRTMRWGEVKAHSGAEKVHGQQSSWSSGNDTKLPRDEKNKRTLRHDPPTQHSNRPKSSTRTNSKITDSDRHDMLHMKNASSQNASSSWREKHAAARPQAILKNDMSSSFYNVPMPMPMDTRYKHSGQFYAPPTHPAYADMSAAKAYPTSDMLPSKSNPIASQRQWRSEQEACHAHFANETPQMMSNEQTWHPDSFSSHWDPQPRIFHNSEPQNPVGWKERKYSLDSVCPPHTYDMNTPMSSIDLQSRPNWPSIPSIWGIGPQETSPLRPRRASADVGTFSTAPRMGAADWQTSNGLEDWSSMNKNVGSLMRLLEEDVTPTPARIPHEKIIHDISCHAPAEHHHNRLFDNDTSSLPQPSCNHCGAVSNHKALSSLQDPSWR</sequence>
<feature type="region of interest" description="Disordered" evidence="1">
    <location>
        <begin position="210"/>
        <end position="291"/>
    </location>
</feature>
<name>A0A8H7PDT8_MORIS</name>
<evidence type="ECO:0000313" key="3">
    <source>
        <dbReference type="Proteomes" id="UP000654370"/>
    </source>
</evidence>
<accession>A0A8H7PDT8</accession>
<dbReference type="AlphaFoldDB" id="A0A8H7PDT8"/>
<feature type="compositionally biased region" description="Basic and acidic residues" evidence="1">
    <location>
        <begin position="232"/>
        <end position="248"/>
    </location>
</feature>
<feature type="region of interest" description="Disordered" evidence="1">
    <location>
        <begin position="78"/>
        <end position="163"/>
    </location>
</feature>
<feature type="compositionally biased region" description="Polar residues" evidence="1">
    <location>
        <begin position="220"/>
        <end position="230"/>
    </location>
</feature>
<protein>
    <submittedName>
        <fullName evidence="2">Uncharacterized protein</fullName>
    </submittedName>
</protein>
<proteinExistence type="predicted"/>
<dbReference type="EMBL" id="JAEPQZ010000018">
    <property type="protein sequence ID" value="KAG2172092.1"/>
    <property type="molecule type" value="Genomic_DNA"/>
</dbReference>